<evidence type="ECO:0000259" key="11">
    <source>
        <dbReference type="Pfam" id="PF00370"/>
    </source>
</evidence>
<comment type="function">
    <text evidence="8">Catalyzes the phosphorylation of D-xylulose to D-xylulose 5-phosphate.</text>
</comment>
<organism evidence="13 14">
    <name type="scientific">Mycetocola manganoxydans</name>
    <dbReference type="NCBI Taxonomy" id="699879"/>
    <lineage>
        <taxon>Bacteria</taxon>
        <taxon>Bacillati</taxon>
        <taxon>Actinomycetota</taxon>
        <taxon>Actinomycetes</taxon>
        <taxon>Micrococcales</taxon>
        <taxon>Microbacteriaceae</taxon>
        <taxon>Mycetocola</taxon>
    </lineage>
</organism>
<dbReference type="HAMAP" id="MF_02220">
    <property type="entry name" value="XylB"/>
    <property type="match status" value="1"/>
</dbReference>
<dbReference type="RefSeq" id="WP_121671663.1">
    <property type="nucleotide sequence ID" value="NZ_BMXM01000002.1"/>
</dbReference>
<evidence type="ECO:0000256" key="10">
    <source>
        <dbReference type="RuleBase" id="RU364073"/>
    </source>
</evidence>
<dbReference type="EMBL" id="RCUV01000002">
    <property type="protein sequence ID" value="RLP73500.1"/>
    <property type="molecule type" value="Genomic_DNA"/>
</dbReference>
<reference evidence="13 14" key="1">
    <citation type="submission" date="2018-10" db="EMBL/GenBank/DDBJ databases">
        <authorList>
            <person name="Li J."/>
        </authorList>
    </citation>
    <scope>NUCLEOTIDE SEQUENCE [LARGE SCALE GENOMIC DNA]</scope>
    <source>
        <strain evidence="13 14">CCTCC AB209002</strain>
    </source>
</reference>
<name>A0A3L7A0J3_9MICO</name>
<evidence type="ECO:0000256" key="6">
    <source>
        <dbReference type="ARBA" id="ARBA00022840"/>
    </source>
</evidence>
<dbReference type="GO" id="GO:0042732">
    <property type="term" value="P:D-xylose metabolic process"/>
    <property type="evidence" value="ECO:0007669"/>
    <property type="project" value="UniProtKB-KW"/>
</dbReference>
<keyword evidence="6 8" id="KW-0067">ATP-binding</keyword>
<evidence type="ECO:0000256" key="7">
    <source>
        <dbReference type="ARBA" id="ARBA00023277"/>
    </source>
</evidence>
<evidence type="ECO:0000256" key="9">
    <source>
        <dbReference type="RuleBase" id="RU003733"/>
    </source>
</evidence>
<feature type="active site" description="Proton acceptor" evidence="8">
    <location>
        <position position="234"/>
    </location>
</feature>
<keyword evidence="4 8" id="KW-0547">Nucleotide-binding</keyword>
<dbReference type="CDD" id="cd07809">
    <property type="entry name" value="ASKHA_NBD_FGGY_BaXK-like"/>
    <property type="match status" value="1"/>
</dbReference>
<dbReference type="Pfam" id="PF00370">
    <property type="entry name" value="FGGY_N"/>
    <property type="match status" value="1"/>
</dbReference>
<dbReference type="Gene3D" id="3.30.420.40">
    <property type="match status" value="2"/>
</dbReference>
<dbReference type="PIRSF" id="PIRSF000538">
    <property type="entry name" value="GlpK"/>
    <property type="match status" value="1"/>
</dbReference>
<feature type="site" description="Important for activity" evidence="8">
    <location>
        <position position="8"/>
    </location>
</feature>
<comment type="catalytic activity">
    <reaction evidence="8 10">
        <text>D-xylulose + ATP = D-xylulose 5-phosphate + ADP + H(+)</text>
        <dbReference type="Rhea" id="RHEA:10964"/>
        <dbReference type="ChEBI" id="CHEBI:15378"/>
        <dbReference type="ChEBI" id="CHEBI:17140"/>
        <dbReference type="ChEBI" id="CHEBI:30616"/>
        <dbReference type="ChEBI" id="CHEBI:57737"/>
        <dbReference type="ChEBI" id="CHEBI:456216"/>
        <dbReference type="EC" id="2.7.1.17"/>
    </reaction>
</comment>
<feature type="domain" description="Carbohydrate kinase FGGY N-terminal" evidence="11">
    <location>
        <begin position="4"/>
        <end position="228"/>
    </location>
</feature>
<dbReference type="GO" id="GO:0005524">
    <property type="term" value="F:ATP binding"/>
    <property type="evidence" value="ECO:0007669"/>
    <property type="project" value="UniProtKB-UniRule"/>
</dbReference>
<proteinExistence type="inferred from homology"/>
<evidence type="ECO:0000256" key="8">
    <source>
        <dbReference type="HAMAP-Rule" id="MF_02220"/>
    </source>
</evidence>
<dbReference type="Proteomes" id="UP000270299">
    <property type="component" value="Unassembled WGS sequence"/>
</dbReference>
<feature type="domain" description="Carbohydrate kinase FGGY C-terminal" evidence="12">
    <location>
        <begin position="250"/>
        <end position="431"/>
    </location>
</feature>
<dbReference type="InterPro" id="IPR000577">
    <property type="entry name" value="Carb_kinase_FGGY"/>
</dbReference>
<comment type="caution">
    <text evidence="13">The sequence shown here is derived from an EMBL/GenBank/DDBJ whole genome shotgun (WGS) entry which is preliminary data.</text>
</comment>
<dbReference type="InterPro" id="IPR018484">
    <property type="entry name" value="FGGY_N"/>
</dbReference>
<dbReference type="InterPro" id="IPR018483">
    <property type="entry name" value="Carb_kinase_FGGY_CS"/>
</dbReference>
<gene>
    <name evidence="8 10 13" type="primary">xylB</name>
    <name evidence="13" type="ORF">D9V29_02110</name>
</gene>
<evidence type="ECO:0000256" key="5">
    <source>
        <dbReference type="ARBA" id="ARBA00022777"/>
    </source>
</evidence>
<keyword evidence="14" id="KW-1185">Reference proteome</keyword>
<keyword evidence="7 8" id="KW-0119">Carbohydrate metabolism</keyword>
<evidence type="ECO:0000256" key="1">
    <source>
        <dbReference type="ARBA" id="ARBA00009156"/>
    </source>
</evidence>
<dbReference type="GO" id="GO:0004856">
    <property type="term" value="F:D-xylulokinase activity"/>
    <property type="evidence" value="ECO:0007669"/>
    <property type="project" value="UniProtKB-UniRule"/>
</dbReference>
<evidence type="ECO:0000256" key="4">
    <source>
        <dbReference type="ARBA" id="ARBA00022741"/>
    </source>
</evidence>
<dbReference type="SUPFAM" id="SSF53067">
    <property type="entry name" value="Actin-like ATPase domain"/>
    <property type="match status" value="2"/>
</dbReference>
<keyword evidence="5 8" id="KW-0418">Kinase</keyword>
<feature type="binding site" evidence="8">
    <location>
        <begin position="71"/>
        <end position="72"/>
    </location>
    <ligand>
        <name>substrate</name>
    </ligand>
</feature>
<accession>A0A3L7A0J3</accession>
<dbReference type="PROSITE" id="PS00445">
    <property type="entry name" value="FGGY_KINASES_2"/>
    <property type="match status" value="1"/>
</dbReference>
<evidence type="ECO:0000256" key="2">
    <source>
        <dbReference type="ARBA" id="ARBA00022629"/>
    </source>
</evidence>
<evidence type="ECO:0000313" key="14">
    <source>
        <dbReference type="Proteomes" id="UP000270299"/>
    </source>
</evidence>
<dbReference type="InterPro" id="IPR043129">
    <property type="entry name" value="ATPase_NBD"/>
</dbReference>
<protein>
    <recommendedName>
        <fullName evidence="8 10">Xylulose kinase</fullName>
        <shortName evidence="8 10">Xylulokinase</shortName>
        <ecNumber evidence="8 10">2.7.1.17</ecNumber>
    </recommendedName>
</protein>
<evidence type="ECO:0000256" key="3">
    <source>
        <dbReference type="ARBA" id="ARBA00022679"/>
    </source>
</evidence>
<evidence type="ECO:0000259" key="12">
    <source>
        <dbReference type="Pfam" id="PF02782"/>
    </source>
</evidence>
<dbReference type="InterPro" id="IPR018485">
    <property type="entry name" value="FGGY_C"/>
</dbReference>
<dbReference type="PANTHER" id="PTHR43095">
    <property type="entry name" value="SUGAR KINASE"/>
    <property type="match status" value="1"/>
</dbReference>
<dbReference type="AlphaFoldDB" id="A0A3L7A0J3"/>
<dbReference type="Pfam" id="PF02782">
    <property type="entry name" value="FGGY_C"/>
    <property type="match status" value="1"/>
</dbReference>
<dbReference type="OrthoDB" id="9805576at2"/>
<dbReference type="InterPro" id="IPR050406">
    <property type="entry name" value="FGGY_Carb_Kinase"/>
</dbReference>
<sequence>MTLVAGVDSSTQSCKIVITDAATGAIVRQGRASHPNGTEVAPSAWWEALTSAIAEAGGLDDVAAISVGGQQHGMVVLDENGRVIRDALLWNDTRSAQAARDLIAEVGAEEYAQRLGVVPVASFTASKLRWLRDAEPENAARVAAVALPHDWLTWRLRGFGPAGESELGPVLDELTTDRSDASGTAYWSAISGEYDLDLFERALGHSAVLPRVLGPGEPAGTMPSGTLVGPGAGDNAGAALGLGAASGDVVLSIGTSGTVFAVTETPATDASGTVAGFADASGLFLPLIATLNAARILDSIAALLGVSHDELGALALTAEPGAGGLVLQPYFEGERTPNFPDATATLFGMTLGSTTRENLARAAIEGLLCGLADGLEAVRAQGVDARRILIVGGAAQNPAVQQIAAQVFEVPVVIPTPGEYVATGAAVQAAWVLTGDRPAWPLSIVAEPEVDFRPVIREQYRAHRA</sequence>
<dbReference type="InterPro" id="IPR006000">
    <property type="entry name" value="Xylulokinase"/>
</dbReference>
<dbReference type="GO" id="GO:0005998">
    <property type="term" value="P:xylulose catabolic process"/>
    <property type="evidence" value="ECO:0007669"/>
    <property type="project" value="UniProtKB-UniRule"/>
</dbReference>
<evidence type="ECO:0000313" key="13">
    <source>
        <dbReference type="EMBL" id="RLP73500.1"/>
    </source>
</evidence>
<comment type="similarity">
    <text evidence="1 8 9">Belongs to the FGGY kinase family.</text>
</comment>
<dbReference type="EC" id="2.7.1.17" evidence="8 10"/>
<keyword evidence="2 8" id="KW-0859">Xylose metabolism</keyword>
<dbReference type="NCBIfam" id="TIGR01312">
    <property type="entry name" value="XylB"/>
    <property type="match status" value="1"/>
</dbReference>
<dbReference type="PANTHER" id="PTHR43095:SF5">
    <property type="entry name" value="XYLULOSE KINASE"/>
    <property type="match status" value="1"/>
</dbReference>
<keyword evidence="3 8" id="KW-0808">Transferase</keyword>